<dbReference type="PANTHER" id="PTHR31642">
    <property type="entry name" value="TRICHOTHECENE 3-O-ACETYLTRANSFERASE"/>
    <property type="match status" value="1"/>
</dbReference>
<dbReference type="AlphaFoldDB" id="S8CFA5"/>
<evidence type="ECO:0000313" key="2">
    <source>
        <dbReference type="EMBL" id="EPS65560.1"/>
    </source>
</evidence>
<evidence type="ECO:0000256" key="1">
    <source>
        <dbReference type="ARBA" id="ARBA00009861"/>
    </source>
</evidence>
<feature type="non-terminal residue" evidence="2">
    <location>
        <position position="433"/>
    </location>
</feature>
<protein>
    <recommendedName>
        <fullName evidence="4">Omega-hydroxypalmitate O-feruloyl transferase</fullName>
    </recommendedName>
</protein>
<evidence type="ECO:0008006" key="4">
    <source>
        <dbReference type="Google" id="ProtNLM"/>
    </source>
</evidence>
<accession>S8CFA5</accession>
<dbReference type="GO" id="GO:0016747">
    <property type="term" value="F:acyltransferase activity, transferring groups other than amino-acyl groups"/>
    <property type="evidence" value="ECO:0007669"/>
    <property type="project" value="TreeGrafter"/>
</dbReference>
<comment type="similarity">
    <text evidence="1">Belongs to the plant acyltransferase family.</text>
</comment>
<proteinExistence type="inferred from homology"/>
<dbReference type="OrthoDB" id="671439at2759"/>
<dbReference type="Pfam" id="PF02458">
    <property type="entry name" value="Transferase"/>
    <property type="match status" value="1"/>
</dbReference>
<gene>
    <name evidence="2" type="ORF">M569_09214</name>
</gene>
<organism evidence="2 3">
    <name type="scientific">Genlisea aurea</name>
    <dbReference type="NCBI Taxonomy" id="192259"/>
    <lineage>
        <taxon>Eukaryota</taxon>
        <taxon>Viridiplantae</taxon>
        <taxon>Streptophyta</taxon>
        <taxon>Embryophyta</taxon>
        <taxon>Tracheophyta</taxon>
        <taxon>Spermatophyta</taxon>
        <taxon>Magnoliopsida</taxon>
        <taxon>eudicotyledons</taxon>
        <taxon>Gunneridae</taxon>
        <taxon>Pentapetalae</taxon>
        <taxon>asterids</taxon>
        <taxon>lamiids</taxon>
        <taxon>Lamiales</taxon>
        <taxon>Lentibulariaceae</taxon>
        <taxon>Genlisea</taxon>
    </lineage>
</organism>
<evidence type="ECO:0000313" key="3">
    <source>
        <dbReference type="Proteomes" id="UP000015453"/>
    </source>
</evidence>
<dbReference type="InterPro" id="IPR023213">
    <property type="entry name" value="CAT-like_dom_sf"/>
</dbReference>
<sequence>QELHLPTIEIPVTIQRTYSISPPSTTFPSHDHYLSNLDDMIGVRVFTPTVYFYRSTPGDDSVFRVLRESLVRVLVPYYPFTGRIRETPDGKKLQLFFDSEEGGALFVEARSDAALSDLGDLSVPNPAWKRLVYSFSGEEQYEVVNMPLIIAQVTRFRCGGFSLGLRLCHCLCDGIGAMQFVAAWAETAKSDSLTVDPIPCWNREVFRPRQPPRIEFDHSEFKRIEEGSSLTKRLWEGKVLQKCYKLCREHQNRLKSVAGFSGCTTFDATAAHVWRSWVRAMEIEPRDSKLRLTFSVNAREKLKSSPLPRGFYGNVLCVACAMSTAEGLVDGGLPEAARIVNEARVKVSEEYVRSTIDYIDVYRPKNLEFGGKLSITQWTRFPIYESGDFGWGRPIYAGPMDLTPTPQVCVFLPGGNDAMLLCICLPEYASQRF</sequence>
<dbReference type="Proteomes" id="UP000015453">
    <property type="component" value="Unassembled WGS sequence"/>
</dbReference>
<dbReference type="Gene3D" id="3.30.559.10">
    <property type="entry name" value="Chloramphenicol acetyltransferase-like domain"/>
    <property type="match status" value="2"/>
</dbReference>
<name>S8CFA5_9LAMI</name>
<dbReference type="EMBL" id="AUSU01004154">
    <property type="protein sequence ID" value="EPS65560.1"/>
    <property type="molecule type" value="Genomic_DNA"/>
</dbReference>
<reference evidence="2 3" key="1">
    <citation type="journal article" date="2013" name="BMC Genomics">
        <title>The miniature genome of a carnivorous plant Genlisea aurea contains a low number of genes and short non-coding sequences.</title>
        <authorList>
            <person name="Leushkin E.V."/>
            <person name="Sutormin R.A."/>
            <person name="Nabieva E.R."/>
            <person name="Penin A.A."/>
            <person name="Kondrashov A.S."/>
            <person name="Logacheva M.D."/>
        </authorList>
    </citation>
    <scope>NUCLEOTIDE SEQUENCE [LARGE SCALE GENOMIC DNA]</scope>
</reference>
<dbReference type="PANTHER" id="PTHR31642:SF50">
    <property type="entry name" value="F21B7.2"/>
    <property type="match status" value="1"/>
</dbReference>
<feature type="non-terminal residue" evidence="2">
    <location>
        <position position="1"/>
    </location>
</feature>
<keyword evidence="3" id="KW-1185">Reference proteome</keyword>
<comment type="caution">
    <text evidence="2">The sequence shown here is derived from an EMBL/GenBank/DDBJ whole genome shotgun (WGS) entry which is preliminary data.</text>
</comment>
<dbReference type="InterPro" id="IPR050317">
    <property type="entry name" value="Plant_Fungal_Acyltransferase"/>
</dbReference>